<dbReference type="InterPro" id="IPR036820">
    <property type="entry name" value="Archease_dom_sf"/>
</dbReference>
<dbReference type="AlphaFoldDB" id="D6GWF2"/>
<feature type="domain" description="Archease" evidence="5">
    <location>
        <begin position="10"/>
        <end position="140"/>
    </location>
</feature>
<accession>D6GWF2</accession>
<dbReference type="PANTHER" id="PTHR12682:SF11">
    <property type="entry name" value="PROTEIN ARCHEASE"/>
    <property type="match status" value="1"/>
</dbReference>
<dbReference type="Gene3D" id="3.55.10.10">
    <property type="entry name" value="Archease domain"/>
    <property type="match status" value="1"/>
</dbReference>
<evidence type="ECO:0000313" key="6">
    <source>
        <dbReference type="EMBL" id="EFD92452.1"/>
    </source>
</evidence>
<sequence>MERYILLKDEATADIAFIAYGKNVNQMFENAARAVYDIMINKNKVKGDIPIKFKVSSDSFESLLVKFINKILLYKDYKHIVIPMINVNIKEDYTLYCTAKGEKLTKLKDYFIADVKAVTMHELKIKKRKGLIECKVVLDI</sequence>
<keyword evidence="3" id="KW-0479">Metal-binding</keyword>
<dbReference type="Proteomes" id="UP000009376">
    <property type="component" value="Unassembled WGS sequence"/>
</dbReference>
<dbReference type="SUPFAM" id="SSF69819">
    <property type="entry name" value="MTH1598-like"/>
    <property type="match status" value="1"/>
</dbReference>
<evidence type="ECO:0000313" key="7">
    <source>
        <dbReference type="Proteomes" id="UP000009376"/>
    </source>
</evidence>
<organism evidence="6 7">
    <name type="scientific">Candidatus Parvarchaeum acidophilus ARMAN-5</name>
    <dbReference type="NCBI Taxonomy" id="662762"/>
    <lineage>
        <taxon>Archaea</taxon>
        <taxon>Candidatus Parvarchaeota</taxon>
        <taxon>Candidatus Parvarchaeum</taxon>
    </lineage>
</organism>
<dbReference type="PANTHER" id="PTHR12682">
    <property type="entry name" value="ARCHEASE"/>
    <property type="match status" value="1"/>
</dbReference>
<protein>
    <recommendedName>
        <fullName evidence="5">Archease domain-containing protein</fullName>
    </recommendedName>
</protein>
<dbReference type="Pfam" id="PF01951">
    <property type="entry name" value="Archease"/>
    <property type="match status" value="1"/>
</dbReference>
<dbReference type="GO" id="GO:0008033">
    <property type="term" value="P:tRNA processing"/>
    <property type="evidence" value="ECO:0007669"/>
    <property type="project" value="UniProtKB-KW"/>
</dbReference>
<dbReference type="EMBL" id="GG745593">
    <property type="protein sequence ID" value="EFD92452.1"/>
    <property type="molecule type" value="Genomic_DNA"/>
</dbReference>
<evidence type="ECO:0000256" key="4">
    <source>
        <dbReference type="ARBA" id="ARBA00022837"/>
    </source>
</evidence>
<keyword evidence="2" id="KW-0819">tRNA processing</keyword>
<evidence type="ECO:0000256" key="3">
    <source>
        <dbReference type="ARBA" id="ARBA00022723"/>
    </source>
</evidence>
<dbReference type="InterPro" id="IPR002804">
    <property type="entry name" value="Archease"/>
</dbReference>
<evidence type="ECO:0000256" key="1">
    <source>
        <dbReference type="ARBA" id="ARBA00007963"/>
    </source>
</evidence>
<dbReference type="InterPro" id="IPR023572">
    <property type="entry name" value="Archease_dom"/>
</dbReference>
<dbReference type="GO" id="GO:0046872">
    <property type="term" value="F:metal ion binding"/>
    <property type="evidence" value="ECO:0007669"/>
    <property type="project" value="UniProtKB-KW"/>
</dbReference>
<comment type="similarity">
    <text evidence="1">Belongs to the archease family.</text>
</comment>
<keyword evidence="4" id="KW-0106">Calcium</keyword>
<evidence type="ECO:0000259" key="5">
    <source>
        <dbReference type="Pfam" id="PF01951"/>
    </source>
</evidence>
<reference evidence="6 7" key="1">
    <citation type="journal article" date="2010" name="Proc. Natl. Acad. Sci. U.S.A.">
        <title>Enigmatic, ultrasmall, uncultivated Archaea.</title>
        <authorList>
            <person name="Baker B.J."/>
            <person name="Comolli L.R."/>
            <person name="Dick G.J."/>
            <person name="Hauser L.J."/>
            <person name="Hyatt D."/>
            <person name="Dill B.D."/>
            <person name="Land M.L."/>
            <person name="Verberkmoes N.C."/>
            <person name="Hettich R.L."/>
            <person name="Banfield J.F."/>
        </authorList>
    </citation>
    <scope>NUCLEOTIDE SEQUENCE [LARGE SCALE GENOMIC DNA]</scope>
</reference>
<evidence type="ECO:0000256" key="2">
    <source>
        <dbReference type="ARBA" id="ARBA00022694"/>
    </source>
</evidence>
<name>D6GWF2_PARA5</name>
<gene>
    <name evidence="6" type="ORF">BJBARM5_0834</name>
</gene>
<proteinExistence type="inferred from homology"/>